<comment type="caution">
    <text evidence="2">The sequence shown here is derived from an EMBL/GenBank/DDBJ whole genome shotgun (WGS) entry which is preliminary data.</text>
</comment>
<dbReference type="Proteomes" id="UP001152622">
    <property type="component" value="Chromosome 12"/>
</dbReference>
<dbReference type="AlphaFoldDB" id="A0A9Q1ETS3"/>
<evidence type="ECO:0000313" key="3">
    <source>
        <dbReference type="Proteomes" id="UP001152622"/>
    </source>
</evidence>
<sequence>MCAGRREARLAAQVWASLGRGSAPPRVRLICPLINEPVLRKATPNRGLSDGAKSCPYSGKAHRRIAGHRPD</sequence>
<gene>
    <name evidence="2" type="ORF">SKAU_G00290760</name>
</gene>
<organism evidence="2 3">
    <name type="scientific">Synaphobranchus kaupii</name>
    <name type="common">Kaup's arrowtooth eel</name>
    <dbReference type="NCBI Taxonomy" id="118154"/>
    <lineage>
        <taxon>Eukaryota</taxon>
        <taxon>Metazoa</taxon>
        <taxon>Chordata</taxon>
        <taxon>Craniata</taxon>
        <taxon>Vertebrata</taxon>
        <taxon>Euteleostomi</taxon>
        <taxon>Actinopterygii</taxon>
        <taxon>Neopterygii</taxon>
        <taxon>Teleostei</taxon>
        <taxon>Anguilliformes</taxon>
        <taxon>Synaphobranchidae</taxon>
        <taxon>Synaphobranchus</taxon>
    </lineage>
</organism>
<keyword evidence="3" id="KW-1185">Reference proteome</keyword>
<proteinExistence type="predicted"/>
<accession>A0A9Q1ETS3</accession>
<evidence type="ECO:0000256" key="1">
    <source>
        <dbReference type="SAM" id="MobiDB-lite"/>
    </source>
</evidence>
<feature type="compositionally biased region" description="Basic residues" evidence="1">
    <location>
        <begin position="60"/>
        <end position="71"/>
    </location>
</feature>
<dbReference type="EMBL" id="JAINUF010000012">
    <property type="protein sequence ID" value="KAJ8344883.1"/>
    <property type="molecule type" value="Genomic_DNA"/>
</dbReference>
<protein>
    <submittedName>
        <fullName evidence="2">Uncharacterized protein</fullName>
    </submittedName>
</protein>
<feature type="region of interest" description="Disordered" evidence="1">
    <location>
        <begin position="43"/>
        <end position="71"/>
    </location>
</feature>
<reference evidence="2" key="1">
    <citation type="journal article" date="2023" name="Science">
        <title>Genome structures resolve the early diversification of teleost fishes.</title>
        <authorList>
            <person name="Parey E."/>
            <person name="Louis A."/>
            <person name="Montfort J."/>
            <person name="Bouchez O."/>
            <person name="Roques C."/>
            <person name="Iampietro C."/>
            <person name="Lluch J."/>
            <person name="Castinel A."/>
            <person name="Donnadieu C."/>
            <person name="Desvignes T."/>
            <person name="Floi Bucao C."/>
            <person name="Jouanno E."/>
            <person name="Wen M."/>
            <person name="Mejri S."/>
            <person name="Dirks R."/>
            <person name="Jansen H."/>
            <person name="Henkel C."/>
            <person name="Chen W.J."/>
            <person name="Zahm M."/>
            <person name="Cabau C."/>
            <person name="Klopp C."/>
            <person name="Thompson A.W."/>
            <person name="Robinson-Rechavi M."/>
            <person name="Braasch I."/>
            <person name="Lecointre G."/>
            <person name="Bobe J."/>
            <person name="Postlethwait J.H."/>
            <person name="Berthelot C."/>
            <person name="Roest Crollius H."/>
            <person name="Guiguen Y."/>
        </authorList>
    </citation>
    <scope>NUCLEOTIDE SEQUENCE</scope>
    <source>
        <strain evidence="2">WJC10195</strain>
    </source>
</reference>
<name>A0A9Q1ETS3_SYNKA</name>
<evidence type="ECO:0000313" key="2">
    <source>
        <dbReference type="EMBL" id="KAJ8344883.1"/>
    </source>
</evidence>